<evidence type="ECO:0000313" key="3">
    <source>
        <dbReference type="Proteomes" id="UP001170310"/>
    </source>
</evidence>
<dbReference type="Proteomes" id="UP001170310">
    <property type="component" value="Unassembled WGS sequence"/>
</dbReference>
<dbReference type="GeneID" id="72469346"/>
<proteinExistence type="predicted"/>
<dbReference type="RefSeq" id="WP_017636632.1">
    <property type="nucleotide sequence ID" value="NZ_JAUOQO010000001.1"/>
</dbReference>
<organism evidence="2 3">
    <name type="scientific">Staphylococcus pasteuri_A</name>
    <dbReference type="NCBI Taxonomy" id="3062664"/>
    <lineage>
        <taxon>Bacteria</taxon>
        <taxon>Bacillati</taxon>
        <taxon>Bacillota</taxon>
        <taxon>Bacilli</taxon>
        <taxon>Bacillales</taxon>
        <taxon>Staphylococcaceae</taxon>
        <taxon>Staphylococcus</taxon>
    </lineage>
</organism>
<gene>
    <name evidence="2" type="ORF">Q4528_01205</name>
</gene>
<evidence type="ECO:0000256" key="1">
    <source>
        <dbReference type="SAM" id="SignalP"/>
    </source>
</evidence>
<protein>
    <submittedName>
        <fullName evidence="2">Cell surface protein</fullName>
    </submittedName>
</protein>
<evidence type="ECO:0000313" key="2">
    <source>
        <dbReference type="EMBL" id="MDO6572769.1"/>
    </source>
</evidence>
<sequence length="185" mass="20064">MKKRSILVTTVLATAVLFSTSFASEAKAEEVTTNNAVQVAKQAMTNSGGNPDLQNFNQVKDKGQYFIIGINNKSGVGVGTYKVYKNGEVEYKSGNFGEYSTLNSKDNYTAQGISSKSYNEKEDAKQENTSVDSTKELNAYYVGHVKSDELPESGQKDILPNEALAGLSLVAGTILISQRQLRKTS</sequence>
<keyword evidence="3" id="KW-1185">Reference proteome</keyword>
<reference evidence="2" key="1">
    <citation type="submission" date="2023-07" db="EMBL/GenBank/DDBJ databases">
        <title>Genome content predicts the carbon catabolic preferences of heterotrophic bacteria.</title>
        <authorList>
            <person name="Gralka M."/>
        </authorList>
    </citation>
    <scope>NUCLEOTIDE SEQUENCE</scope>
    <source>
        <strain evidence="2">E2R20</strain>
    </source>
</reference>
<comment type="caution">
    <text evidence="2">The sequence shown here is derived from an EMBL/GenBank/DDBJ whole genome shotgun (WGS) entry which is preliminary data.</text>
</comment>
<accession>A0AAW7YNN2</accession>
<feature type="signal peptide" evidence="1">
    <location>
        <begin position="1"/>
        <end position="28"/>
    </location>
</feature>
<keyword evidence="1" id="KW-0732">Signal</keyword>
<name>A0AAW7YNN2_9STAP</name>
<dbReference type="EMBL" id="JAUOQO010000001">
    <property type="protein sequence ID" value="MDO6572769.1"/>
    <property type="molecule type" value="Genomic_DNA"/>
</dbReference>
<dbReference type="AlphaFoldDB" id="A0AAW7YNN2"/>
<feature type="chain" id="PRO_5043678620" evidence="1">
    <location>
        <begin position="29"/>
        <end position="185"/>
    </location>
</feature>